<gene>
    <name evidence="9" type="ORF">GYA27_02380</name>
</gene>
<feature type="transmembrane region" description="Helical" evidence="8">
    <location>
        <begin position="21"/>
        <end position="41"/>
    </location>
</feature>
<feature type="transmembrane region" description="Helical" evidence="8">
    <location>
        <begin position="255"/>
        <end position="277"/>
    </location>
</feature>
<proteinExistence type="predicted"/>
<evidence type="ECO:0000313" key="9">
    <source>
        <dbReference type="EMBL" id="NMB70025.1"/>
    </source>
</evidence>
<evidence type="ECO:0000256" key="5">
    <source>
        <dbReference type="ARBA" id="ARBA00022984"/>
    </source>
</evidence>
<sequence>MILNIQPKKFTSFLLTTQNTILSAAFIITISTGVNAVLGLIKSRVLTAHFGVSEDLAVFYLAERIPNLIYSVIIVGAVSTVFIPVFTGLLGKDKKRAYETASATMNATLLFFLFFCILMFIFSDQLMALLLTGAKGTDSYSQKVLLGGRLIKLMATGQIFLVAGSLLTSLLQSFKYFLLPALAPIAFNIGIIICVIFLSPANGIYAAAYGVILGSIFHFLIQIPLVKRTNFKYRLSLDLRDKGLMETIKLIPPRLFSVLTTNISGIVTNGIALMVSFQSVVYLKLALQLQSLPVNLFGLSMASAALPTLSGETENMEKFKKTFLTSLHQTMYLVLPVSAILFVLRLPAVRLTYGVSNFPWEATVYTSYILAFYSISVFAQSANYLITRAFYALKDTVTPIKIGFLTTLINVVVSYLLIAKFNFGAEAVAIAFSATTLIDSIALIVFL</sequence>
<feature type="transmembrane region" description="Helical" evidence="8">
    <location>
        <begin position="368"/>
        <end position="390"/>
    </location>
</feature>
<feature type="transmembrane region" description="Helical" evidence="8">
    <location>
        <begin position="150"/>
        <end position="170"/>
    </location>
</feature>
<feature type="transmembrane region" description="Helical" evidence="8">
    <location>
        <begin position="204"/>
        <end position="226"/>
    </location>
</feature>
<dbReference type="GO" id="GO:0034204">
    <property type="term" value="P:lipid translocation"/>
    <property type="evidence" value="ECO:0007669"/>
    <property type="project" value="TreeGrafter"/>
</dbReference>
<dbReference type="Pfam" id="PF03023">
    <property type="entry name" value="MurJ"/>
    <property type="match status" value="1"/>
</dbReference>
<keyword evidence="2" id="KW-1003">Cell membrane</keyword>
<keyword evidence="3 8" id="KW-0812">Transmembrane</keyword>
<dbReference type="CDD" id="cd13123">
    <property type="entry name" value="MATE_MurJ_like"/>
    <property type="match status" value="1"/>
</dbReference>
<evidence type="ECO:0000256" key="7">
    <source>
        <dbReference type="ARBA" id="ARBA00023136"/>
    </source>
</evidence>
<dbReference type="PANTHER" id="PTHR47019">
    <property type="entry name" value="LIPID II FLIPPASE MURJ"/>
    <property type="match status" value="1"/>
</dbReference>
<dbReference type="GO" id="GO:0005886">
    <property type="term" value="C:plasma membrane"/>
    <property type="evidence" value="ECO:0007669"/>
    <property type="project" value="UniProtKB-SubCell"/>
</dbReference>
<keyword evidence="4" id="KW-0133">Cell shape</keyword>
<keyword evidence="6 8" id="KW-1133">Transmembrane helix</keyword>
<evidence type="ECO:0000256" key="8">
    <source>
        <dbReference type="SAM" id="Phobius"/>
    </source>
</evidence>
<keyword evidence="7 8" id="KW-0472">Membrane</keyword>
<accession>A0A7X9DK86</accession>
<feature type="transmembrane region" description="Helical" evidence="8">
    <location>
        <begin position="330"/>
        <end position="348"/>
    </location>
</feature>
<dbReference type="Proteomes" id="UP000526033">
    <property type="component" value="Unassembled WGS sequence"/>
</dbReference>
<dbReference type="GO" id="GO:0008360">
    <property type="term" value="P:regulation of cell shape"/>
    <property type="evidence" value="ECO:0007669"/>
    <property type="project" value="UniProtKB-KW"/>
</dbReference>
<dbReference type="InterPro" id="IPR004268">
    <property type="entry name" value="MurJ"/>
</dbReference>
<feature type="transmembrane region" description="Helical" evidence="8">
    <location>
        <begin position="68"/>
        <end position="91"/>
    </location>
</feature>
<feature type="transmembrane region" description="Helical" evidence="8">
    <location>
        <begin position="103"/>
        <end position="122"/>
    </location>
</feature>
<feature type="transmembrane region" description="Helical" evidence="8">
    <location>
        <begin position="289"/>
        <end position="309"/>
    </location>
</feature>
<comment type="caution">
    <text evidence="9">The sequence shown here is derived from an EMBL/GenBank/DDBJ whole genome shotgun (WGS) entry which is preliminary data.</text>
</comment>
<dbReference type="EMBL" id="JAAZNL010000021">
    <property type="protein sequence ID" value="NMB70025.1"/>
    <property type="molecule type" value="Genomic_DNA"/>
</dbReference>
<dbReference type="InterPro" id="IPR051050">
    <property type="entry name" value="Lipid_II_flippase_MurJ/MviN"/>
</dbReference>
<dbReference type="PRINTS" id="PR01806">
    <property type="entry name" value="VIRFACTRMVIN"/>
</dbReference>
<feature type="transmembrane region" description="Helical" evidence="8">
    <location>
        <begin position="402"/>
        <end position="421"/>
    </location>
</feature>
<evidence type="ECO:0000256" key="1">
    <source>
        <dbReference type="ARBA" id="ARBA00004651"/>
    </source>
</evidence>
<evidence type="ECO:0000256" key="3">
    <source>
        <dbReference type="ARBA" id="ARBA00022692"/>
    </source>
</evidence>
<dbReference type="PANTHER" id="PTHR47019:SF1">
    <property type="entry name" value="LIPID II FLIPPASE MURJ"/>
    <property type="match status" value="1"/>
</dbReference>
<dbReference type="AlphaFoldDB" id="A0A7X9DK86"/>
<feature type="transmembrane region" description="Helical" evidence="8">
    <location>
        <begin position="177"/>
        <end position="198"/>
    </location>
</feature>
<evidence type="ECO:0000256" key="6">
    <source>
        <dbReference type="ARBA" id="ARBA00022989"/>
    </source>
</evidence>
<keyword evidence="5" id="KW-0573">Peptidoglycan synthesis</keyword>
<reference evidence="9 10" key="1">
    <citation type="journal article" date="2020" name="Biotechnol. Biofuels">
        <title>New insights from the biogas microbiome by comprehensive genome-resolved metagenomics of nearly 1600 species originating from multiple anaerobic digesters.</title>
        <authorList>
            <person name="Campanaro S."/>
            <person name="Treu L."/>
            <person name="Rodriguez-R L.M."/>
            <person name="Kovalovszki A."/>
            <person name="Ziels R.M."/>
            <person name="Maus I."/>
            <person name="Zhu X."/>
            <person name="Kougias P.G."/>
            <person name="Basile A."/>
            <person name="Luo G."/>
            <person name="Schluter A."/>
            <person name="Konstantinidis K.T."/>
            <person name="Angelidaki I."/>
        </authorList>
    </citation>
    <scope>NUCLEOTIDE SEQUENCE [LARGE SCALE GENOMIC DNA]</scope>
    <source>
        <strain evidence="9">AS27yjCOA_165</strain>
    </source>
</reference>
<comment type="subcellular location">
    <subcellularLocation>
        <location evidence="1">Cell membrane</location>
        <topology evidence="1">Multi-pass membrane protein</topology>
    </subcellularLocation>
</comment>
<dbReference type="GO" id="GO:0015648">
    <property type="term" value="F:lipid-linked peptidoglycan transporter activity"/>
    <property type="evidence" value="ECO:0007669"/>
    <property type="project" value="TreeGrafter"/>
</dbReference>
<evidence type="ECO:0000256" key="2">
    <source>
        <dbReference type="ARBA" id="ARBA00022475"/>
    </source>
</evidence>
<feature type="non-terminal residue" evidence="9">
    <location>
        <position position="447"/>
    </location>
</feature>
<evidence type="ECO:0000313" key="10">
    <source>
        <dbReference type="Proteomes" id="UP000526033"/>
    </source>
</evidence>
<name>A0A7X9DK86_UNCKA</name>
<dbReference type="GO" id="GO:0009252">
    <property type="term" value="P:peptidoglycan biosynthetic process"/>
    <property type="evidence" value="ECO:0007669"/>
    <property type="project" value="UniProtKB-KW"/>
</dbReference>
<protein>
    <submittedName>
        <fullName evidence="9">Murein biosynthesis integral membrane protein MurJ</fullName>
    </submittedName>
</protein>
<organism evidence="9 10">
    <name type="scientific">candidate division WWE3 bacterium</name>
    <dbReference type="NCBI Taxonomy" id="2053526"/>
    <lineage>
        <taxon>Bacteria</taxon>
        <taxon>Katanobacteria</taxon>
    </lineage>
</organism>
<evidence type="ECO:0000256" key="4">
    <source>
        <dbReference type="ARBA" id="ARBA00022960"/>
    </source>
</evidence>
<feature type="transmembrane region" description="Helical" evidence="8">
    <location>
        <begin position="427"/>
        <end position="446"/>
    </location>
</feature>